<feature type="domain" description="AMP-dependent synthetase/ligase" evidence="1">
    <location>
        <begin position="10"/>
        <end position="350"/>
    </location>
</feature>
<dbReference type="PANTHER" id="PTHR43201:SF32">
    <property type="entry name" value="2-SUCCINYLBENZOATE--COA LIGASE, CHLOROPLASTIC_PEROXISOMAL"/>
    <property type="match status" value="1"/>
</dbReference>
<accession>A0A266QA14</accession>
<dbReference type="PROSITE" id="PS00455">
    <property type="entry name" value="AMP_BINDING"/>
    <property type="match status" value="1"/>
</dbReference>
<evidence type="ECO:0000313" key="2">
    <source>
        <dbReference type="EMBL" id="OZY86692.1"/>
    </source>
</evidence>
<reference evidence="3" key="1">
    <citation type="submission" date="2017-05" db="EMBL/GenBank/DDBJ databases">
        <authorList>
            <person name="Barney B.M."/>
        </authorList>
    </citation>
    <scope>NUCLEOTIDE SEQUENCE [LARGE SCALE GENOMIC DNA]</scope>
    <source>
        <strain evidence="3">PSBB022</strain>
    </source>
</reference>
<dbReference type="SUPFAM" id="SSF56801">
    <property type="entry name" value="Acetyl-CoA synthetase-like"/>
    <property type="match status" value="1"/>
</dbReference>
<dbReference type="InterPro" id="IPR020845">
    <property type="entry name" value="AMP-binding_CS"/>
</dbReference>
<dbReference type="Pfam" id="PF23562">
    <property type="entry name" value="AMP-binding_C_3"/>
    <property type="match status" value="1"/>
</dbReference>
<dbReference type="PANTHER" id="PTHR43201">
    <property type="entry name" value="ACYL-COA SYNTHETASE"/>
    <property type="match status" value="1"/>
</dbReference>
<dbReference type="AlphaFoldDB" id="A0A266QA14"/>
<protein>
    <recommendedName>
        <fullName evidence="1">AMP-dependent synthetase/ligase domain-containing protein</fullName>
    </recommendedName>
</protein>
<sequence>MNNILAAIYAHASDTPEKIALTGATTQLTYAQLAAQIDSLSEWFIAQQIGRAGLWGENGIEWIVADLAAWKAKITLVPLPRFFSAAQLQHVLSEAQLSRLLVCGDIASVAAVSARTASPIAGIYLDQLALSTTATTTTDRNDKAIEGIAKITFTSGTTGTPKGVCLSTAALENVTLALAERIYATPGTEQTVQRHLTLLPLSTLLENIAGVYVPLYLGKNIVVLPGDALGFSGSSQLSLPRLLQQLHAYQPNSLILLPQILQGFVAASLQGFMLPGSLAFVAVGGAKTSANLIAQARACGIPVYEGYGLSECASVVSLNAPVADKMGSVGKPLSHVQVRIDQGVIFTRGNAFSGYLNAEGQNLQGNIDLQANAEWVNTGDLGYLDDDGFLFITGREKNLLISSFGRNISPEWIEAELGLNRTIAQVMVMGDAQPFCSAIIVPYPHVTAEQISSDISRVNKTLPDYAQVKKFIIAREPFTAANQLLTDNGRLRRLAISIAYAESIDAIYATADYPATISSRETGSPAAGVVYDIL</sequence>
<dbReference type="InterPro" id="IPR000873">
    <property type="entry name" value="AMP-dep_synth/lig_dom"/>
</dbReference>
<evidence type="ECO:0000259" key="1">
    <source>
        <dbReference type="Pfam" id="PF00501"/>
    </source>
</evidence>
<dbReference type="Pfam" id="PF00501">
    <property type="entry name" value="AMP-binding"/>
    <property type="match status" value="1"/>
</dbReference>
<dbReference type="Proteomes" id="UP000216101">
    <property type="component" value="Unassembled WGS sequence"/>
</dbReference>
<comment type="caution">
    <text evidence="2">The sequence shown here is derived from an EMBL/GenBank/DDBJ whole genome shotgun (WGS) entry which is preliminary data.</text>
</comment>
<keyword evidence="3" id="KW-1185">Reference proteome</keyword>
<proteinExistence type="predicted"/>
<organism evidence="2 3">
    <name type="scientific">Cellvibrio mixtus</name>
    <dbReference type="NCBI Taxonomy" id="39650"/>
    <lineage>
        <taxon>Bacteria</taxon>
        <taxon>Pseudomonadati</taxon>
        <taxon>Pseudomonadota</taxon>
        <taxon>Gammaproteobacteria</taxon>
        <taxon>Cellvibrionales</taxon>
        <taxon>Cellvibrionaceae</taxon>
        <taxon>Cellvibrio</taxon>
    </lineage>
</organism>
<gene>
    <name evidence="2" type="ORF">CBP51_06660</name>
</gene>
<evidence type="ECO:0000313" key="3">
    <source>
        <dbReference type="Proteomes" id="UP000216101"/>
    </source>
</evidence>
<dbReference type="EMBL" id="NHNI01000001">
    <property type="protein sequence ID" value="OZY86692.1"/>
    <property type="molecule type" value="Genomic_DNA"/>
</dbReference>
<dbReference type="RefSeq" id="WP_094984307.1">
    <property type="nucleotide sequence ID" value="NZ_NHNI01000001.1"/>
</dbReference>
<dbReference type="InterPro" id="IPR042099">
    <property type="entry name" value="ANL_N_sf"/>
</dbReference>
<dbReference type="GO" id="GO:0031956">
    <property type="term" value="F:medium-chain fatty acid-CoA ligase activity"/>
    <property type="evidence" value="ECO:0007669"/>
    <property type="project" value="TreeGrafter"/>
</dbReference>
<dbReference type="GO" id="GO:0006631">
    <property type="term" value="P:fatty acid metabolic process"/>
    <property type="evidence" value="ECO:0007669"/>
    <property type="project" value="TreeGrafter"/>
</dbReference>
<dbReference type="Gene3D" id="3.40.50.12780">
    <property type="entry name" value="N-terminal domain of ligase-like"/>
    <property type="match status" value="1"/>
</dbReference>
<name>A0A266QA14_9GAMM</name>